<protein>
    <recommendedName>
        <fullName evidence="3">sphingolipid 4-desaturase</fullName>
        <ecNumber evidence="3">1.14.19.17</ecNumber>
    </recommendedName>
</protein>
<dbReference type="AlphaFoldDB" id="G0UNP9"/>
<dbReference type="InterPro" id="IPR013866">
    <property type="entry name" value="Sphingolipid_d4-desaturase_N"/>
</dbReference>
<feature type="transmembrane region" description="Helical" evidence="10">
    <location>
        <begin position="80"/>
        <end position="100"/>
    </location>
</feature>
<evidence type="ECO:0000256" key="1">
    <source>
        <dbReference type="ARBA" id="ARBA00004141"/>
    </source>
</evidence>
<evidence type="ECO:0000256" key="5">
    <source>
        <dbReference type="ARBA" id="ARBA00022989"/>
    </source>
</evidence>
<feature type="transmembrane region" description="Helical" evidence="10">
    <location>
        <begin position="167"/>
        <end position="185"/>
    </location>
</feature>
<evidence type="ECO:0000256" key="10">
    <source>
        <dbReference type="SAM" id="Phobius"/>
    </source>
</evidence>
<organism evidence="12">
    <name type="scientific">Trypanosoma congolense (strain IL3000)</name>
    <dbReference type="NCBI Taxonomy" id="1068625"/>
    <lineage>
        <taxon>Eukaryota</taxon>
        <taxon>Discoba</taxon>
        <taxon>Euglenozoa</taxon>
        <taxon>Kinetoplastea</taxon>
        <taxon>Metakinetoplastina</taxon>
        <taxon>Trypanosomatida</taxon>
        <taxon>Trypanosomatidae</taxon>
        <taxon>Trypanosoma</taxon>
        <taxon>Nannomonas</taxon>
    </lineage>
</organism>
<reference evidence="12" key="1">
    <citation type="journal article" date="2012" name="Proc. Natl. Acad. Sci. U.S.A.">
        <title>Antigenic diversity is generated by distinct evolutionary mechanisms in African trypanosome species.</title>
        <authorList>
            <person name="Jackson A.P."/>
            <person name="Berry A."/>
            <person name="Aslett M."/>
            <person name="Allison H.C."/>
            <person name="Burton P."/>
            <person name="Vavrova-Anderson J."/>
            <person name="Brown R."/>
            <person name="Browne H."/>
            <person name="Corton N."/>
            <person name="Hauser H."/>
            <person name="Gamble J."/>
            <person name="Gilderthorp R."/>
            <person name="Marcello L."/>
            <person name="McQuillan J."/>
            <person name="Otto T.D."/>
            <person name="Quail M.A."/>
            <person name="Sanders M.J."/>
            <person name="van Tonder A."/>
            <person name="Ginger M.L."/>
            <person name="Field M.C."/>
            <person name="Barry J.D."/>
            <person name="Hertz-Fowler C."/>
            <person name="Berriman M."/>
        </authorList>
    </citation>
    <scope>NUCLEOTIDE SEQUENCE</scope>
    <source>
        <strain evidence="12">IL3000</strain>
    </source>
</reference>
<accession>G0UNP9</accession>
<evidence type="ECO:0000256" key="4">
    <source>
        <dbReference type="ARBA" id="ARBA00022692"/>
    </source>
</evidence>
<dbReference type="GO" id="GO:0046513">
    <property type="term" value="P:ceramide biosynthetic process"/>
    <property type="evidence" value="ECO:0007669"/>
    <property type="project" value="TreeGrafter"/>
</dbReference>
<feature type="transmembrane region" description="Helical" evidence="10">
    <location>
        <begin position="112"/>
        <end position="132"/>
    </location>
</feature>
<name>G0UNP9_TRYCI</name>
<comment type="similarity">
    <text evidence="2 9">Belongs to the fatty acid desaturase type 1 family. DEGS subfamily.</text>
</comment>
<evidence type="ECO:0000256" key="6">
    <source>
        <dbReference type="ARBA" id="ARBA00023002"/>
    </source>
</evidence>
<evidence type="ECO:0000256" key="7">
    <source>
        <dbReference type="ARBA" id="ARBA00023098"/>
    </source>
</evidence>
<dbReference type="EC" id="1.14.19.17" evidence="3"/>
<dbReference type="GO" id="GO:0016020">
    <property type="term" value="C:membrane"/>
    <property type="evidence" value="ECO:0007669"/>
    <property type="project" value="UniProtKB-SubCell"/>
</dbReference>
<dbReference type="SMART" id="SM01269">
    <property type="entry name" value="Lipid_DES"/>
    <property type="match status" value="1"/>
</dbReference>
<feature type="transmembrane region" description="Helical" evidence="10">
    <location>
        <begin position="197"/>
        <end position="214"/>
    </location>
</feature>
<evidence type="ECO:0000256" key="9">
    <source>
        <dbReference type="PIRNR" id="PIRNR017228"/>
    </source>
</evidence>
<evidence type="ECO:0000256" key="2">
    <source>
        <dbReference type="ARBA" id="ARBA00006146"/>
    </source>
</evidence>
<comment type="subcellular location">
    <subcellularLocation>
        <location evidence="1">Membrane</location>
        <topology evidence="1">Multi-pass membrane protein</topology>
    </subcellularLocation>
</comment>
<dbReference type="PANTHER" id="PTHR12879:SF8">
    <property type="entry name" value="SPHINGOLIPID DELTA(4)-DESATURASE DES1"/>
    <property type="match status" value="1"/>
</dbReference>
<keyword evidence="8 9" id="KW-0472">Membrane</keyword>
<evidence type="ECO:0000259" key="11">
    <source>
        <dbReference type="SMART" id="SM01269"/>
    </source>
</evidence>
<evidence type="ECO:0000256" key="8">
    <source>
        <dbReference type="ARBA" id="ARBA00023136"/>
    </source>
</evidence>
<sequence>MIDSIKSTTKALTTHRGRHDYYWSTNDEAHIERRKMMLEKYGKEIRKLYGPDPLIWKIATPLVFLQLCIGAMAANMSWPVLLLTAYIVGGTISHNSFLAVHEITHNLVFRKATHNNLFAIFINVIVPLPYAMSFKSYHKMHHNFLGWEKIDTDIPTALEATLLSSTIGKFFFIAFQVFFYVLRPVFTYPMKIEKMHVVNAVASIVSNILIWKFLGGWCLFYFFLSILFGTGLHPMAGHFISEHFIFSGNGTQETFSYYGPLNWFGWNVGYHVEHHDFPYIPWTRLHRLREIAPEFYDKLEVTSSWPLTLYNFIVDPNVNQFSRVMREKGAYKRVNPRLADGDEGNENK</sequence>
<dbReference type="InterPro" id="IPR011388">
    <property type="entry name" value="DES1/DES2"/>
</dbReference>
<feature type="transmembrane region" description="Helical" evidence="10">
    <location>
        <begin position="54"/>
        <end position="74"/>
    </location>
</feature>
<dbReference type="InterPro" id="IPR005804">
    <property type="entry name" value="FA_desaturase_dom"/>
</dbReference>
<keyword evidence="5 10" id="KW-1133">Transmembrane helix</keyword>
<dbReference type="Pfam" id="PF08557">
    <property type="entry name" value="Lipid_DES"/>
    <property type="match status" value="1"/>
</dbReference>
<evidence type="ECO:0000313" key="12">
    <source>
        <dbReference type="EMBL" id="CCC91009.1"/>
    </source>
</evidence>
<keyword evidence="6 9" id="KW-0560">Oxidoreductase</keyword>
<dbReference type="PIRSF" id="PIRSF017228">
    <property type="entry name" value="Sphnglp_dlt4_des"/>
    <property type="match status" value="1"/>
</dbReference>
<gene>
    <name evidence="12" type="ORF">TCIL3000_6_2510</name>
</gene>
<dbReference type="PANTHER" id="PTHR12879">
    <property type="entry name" value="SPHINGOLIPID DELTA 4 DESATURASE/C-4 HYDROXYLASE PROTEIN DES2"/>
    <property type="match status" value="1"/>
</dbReference>
<feature type="domain" description="Sphingolipid delta4-desaturase N-terminal" evidence="11">
    <location>
        <begin position="16"/>
        <end position="55"/>
    </location>
</feature>
<dbReference type="EMBL" id="HE575319">
    <property type="protein sequence ID" value="CCC91009.1"/>
    <property type="molecule type" value="Genomic_DNA"/>
</dbReference>
<dbReference type="GO" id="GO:0042284">
    <property type="term" value="F:sphingolipid delta-4 desaturase activity"/>
    <property type="evidence" value="ECO:0007669"/>
    <property type="project" value="UniProtKB-UniRule"/>
</dbReference>
<evidence type="ECO:0000256" key="3">
    <source>
        <dbReference type="ARBA" id="ARBA00012021"/>
    </source>
</evidence>
<keyword evidence="4 10" id="KW-0812">Transmembrane</keyword>
<dbReference type="VEuPathDB" id="TriTrypDB:TcIL3000_6_2510"/>
<keyword evidence="7 9" id="KW-0443">Lipid metabolism</keyword>
<proteinExistence type="inferred from homology"/>
<dbReference type="Pfam" id="PF00487">
    <property type="entry name" value="FA_desaturase"/>
    <property type="match status" value="1"/>
</dbReference>